<feature type="signal peptide" evidence="8">
    <location>
        <begin position="1"/>
        <end position="24"/>
    </location>
</feature>
<keyword evidence="2 8" id="KW-0732">Signal</keyword>
<evidence type="ECO:0000256" key="6">
    <source>
        <dbReference type="ARBA" id="ARBA00023180"/>
    </source>
</evidence>
<dbReference type="InterPro" id="IPR043504">
    <property type="entry name" value="Peptidase_S1_PA_chymotrypsin"/>
</dbReference>
<dbReference type="PANTHER" id="PTHR24252:SF7">
    <property type="entry name" value="HYALIN"/>
    <property type="match status" value="1"/>
</dbReference>
<feature type="chain" id="PRO_5043108199" description="CLIP domain-containing serine protease" evidence="8">
    <location>
        <begin position="25"/>
        <end position="377"/>
    </location>
</feature>
<dbReference type="GO" id="GO:0005576">
    <property type="term" value="C:extracellular region"/>
    <property type="evidence" value="ECO:0007669"/>
    <property type="project" value="UniProtKB-SubCell"/>
</dbReference>
<feature type="domain" description="Peptidase S1" evidence="9">
    <location>
        <begin position="119"/>
        <end position="376"/>
    </location>
</feature>
<organism evidence="11 12">
    <name type="scientific">Meganyctiphanes norvegica</name>
    <name type="common">Northern krill</name>
    <name type="synonym">Thysanopoda norvegica</name>
    <dbReference type="NCBI Taxonomy" id="48144"/>
    <lineage>
        <taxon>Eukaryota</taxon>
        <taxon>Metazoa</taxon>
        <taxon>Ecdysozoa</taxon>
        <taxon>Arthropoda</taxon>
        <taxon>Crustacea</taxon>
        <taxon>Multicrustacea</taxon>
        <taxon>Malacostraca</taxon>
        <taxon>Eumalacostraca</taxon>
        <taxon>Eucarida</taxon>
        <taxon>Euphausiacea</taxon>
        <taxon>Euphausiidae</taxon>
        <taxon>Meganyctiphanes</taxon>
    </lineage>
</organism>
<comment type="domain">
    <text evidence="8">The clip domain consists of 35-55 residues which are 'knitted' together usually by 3 conserved disulfide bonds forming a clip-like compact structure.</text>
</comment>
<dbReference type="Proteomes" id="UP001497623">
    <property type="component" value="Unassembled WGS sequence"/>
</dbReference>
<keyword evidence="3 8" id="KW-0378">Hydrolase</keyword>
<dbReference type="GO" id="GO:0004252">
    <property type="term" value="F:serine-type endopeptidase activity"/>
    <property type="evidence" value="ECO:0007669"/>
    <property type="project" value="UniProtKB-UniRule"/>
</dbReference>
<dbReference type="InterPro" id="IPR022700">
    <property type="entry name" value="CLIP"/>
</dbReference>
<keyword evidence="1 8" id="KW-0645">Protease</keyword>
<accession>A0AAV2PUC9</accession>
<sequence length="377" mass="41415">MTRLPSVIVVVALWAQLMVKHTDAQGELCRPAEGGQGVCQAIRHCAKLRALLTRVRNQRNPSPESQDILRKSVCKFLGPEPLVCCPREDQTPAPPPATGDGGISLLPDNCGGRGILNRIIDGENAPLGFWPWIVVFRGFSGSKQTWFCGGSLINKRYVLTAAHCFRSSSTIRPLFARIGEHNLATDPDCADGLCAPKPQDIQFDVILHPQYNKGCSHCNDIALIRLKQDVIMDEIGFVRPICLPVDPEKDMGFRMSTWQNLQAVAAGWGSTARDHKKFVQPDILQQVSLPLKELNYCRSLKRNYFEPQSVMCAGGLGQDTCRADSGGPLTLGNSVDTKRFLIGLTSLGPVECGSANSQGLYTNVHHYIDWILATIRP</sequence>
<dbReference type="Pfam" id="PF12032">
    <property type="entry name" value="CLIP"/>
    <property type="match status" value="1"/>
</dbReference>
<evidence type="ECO:0000256" key="2">
    <source>
        <dbReference type="ARBA" id="ARBA00022729"/>
    </source>
</evidence>
<evidence type="ECO:0000313" key="11">
    <source>
        <dbReference type="EMBL" id="CAL4064900.1"/>
    </source>
</evidence>
<dbReference type="GO" id="GO:0006508">
    <property type="term" value="P:proteolysis"/>
    <property type="evidence" value="ECO:0007669"/>
    <property type="project" value="UniProtKB-KW"/>
</dbReference>
<evidence type="ECO:0000259" key="10">
    <source>
        <dbReference type="PROSITE" id="PS51888"/>
    </source>
</evidence>
<comment type="caution">
    <text evidence="11">The sequence shown here is derived from an EMBL/GenBank/DDBJ whole genome shotgun (WGS) entry which is preliminary data.</text>
</comment>
<name>A0AAV2PUC9_MEGNR</name>
<dbReference type="AlphaFoldDB" id="A0AAV2PUC9"/>
<dbReference type="CDD" id="cd00190">
    <property type="entry name" value="Tryp_SPc"/>
    <property type="match status" value="1"/>
</dbReference>
<feature type="domain" description="Clip" evidence="10">
    <location>
        <begin position="28"/>
        <end position="85"/>
    </location>
</feature>
<dbReference type="Gene3D" id="2.40.10.10">
    <property type="entry name" value="Trypsin-like serine proteases"/>
    <property type="match status" value="2"/>
</dbReference>
<dbReference type="EMBL" id="CAXKWB010001593">
    <property type="protein sequence ID" value="CAL4064900.1"/>
    <property type="molecule type" value="Genomic_DNA"/>
</dbReference>
<evidence type="ECO:0000256" key="5">
    <source>
        <dbReference type="ARBA" id="ARBA00023157"/>
    </source>
</evidence>
<keyword evidence="6" id="KW-0325">Glycoprotein</keyword>
<dbReference type="InterPro" id="IPR001254">
    <property type="entry name" value="Trypsin_dom"/>
</dbReference>
<comment type="subcellular location">
    <subcellularLocation>
        <location evidence="8">Secreted</location>
    </subcellularLocation>
</comment>
<dbReference type="InterPro" id="IPR001314">
    <property type="entry name" value="Peptidase_S1A"/>
</dbReference>
<evidence type="ECO:0000256" key="4">
    <source>
        <dbReference type="ARBA" id="ARBA00022825"/>
    </source>
</evidence>
<dbReference type="Gene3D" id="3.30.1640.30">
    <property type="match status" value="1"/>
</dbReference>
<comment type="similarity">
    <text evidence="7 8">Belongs to the peptidase S1 family. CLIP subfamily.</text>
</comment>
<evidence type="ECO:0000256" key="1">
    <source>
        <dbReference type="ARBA" id="ARBA00022670"/>
    </source>
</evidence>
<dbReference type="PROSITE" id="PS51888">
    <property type="entry name" value="CLIP"/>
    <property type="match status" value="1"/>
</dbReference>
<evidence type="ECO:0000313" key="12">
    <source>
        <dbReference type="Proteomes" id="UP001497623"/>
    </source>
</evidence>
<protein>
    <recommendedName>
        <fullName evidence="8">CLIP domain-containing serine protease</fullName>
        <ecNumber evidence="8">3.4.21.-</ecNumber>
    </recommendedName>
</protein>
<evidence type="ECO:0000256" key="7">
    <source>
        <dbReference type="ARBA" id="ARBA00024195"/>
    </source>
</evidence>
<reference evidence="11 12" key="1">
    <citation type="submission" date="2024-05" db="EMBL/GenBank/DDBJ databases">
        <authorList>
            <person name="Wallberg A."/>
        </authorList>
    </citation>
    <scope>NUCLEOTIDE SEQUENCE [LARGE SCALE GENOMIC DNA]</scope>
</reference>
<keyword evidence="5" id="KW-1015">Disulfide bond</keyword>
<keyword evidence="8" id="KW-0964">Secreted</keyword>
<dbReference type="SUPFAM" id="SSF50494">
    <property type="entry name" value="Trypsin-like serine proteases"/>
    <property type="match status" value="1"/>
</dbReference>
<keyword evidence="12" id="KW-1185">Reference proteome</keyword>
<gene>
    <name evidence="11" type="ORF">MNOR_LOCUS4358</name>
</gene>
<dbReference type="PROSITE" id="PS50240">
    <property type="entry name" value="TRYPSIN_DOM"/>
    <property type="match status" value="1"/>
</dbReference>
<dbReference type="InterPro" id="IPR038565">
    <property type="entry name" value="CLIP_sf"/>
</dbReference>
<proteinExistence type="inferred from homology"/>
<dbReference type="PROSITE" id="PS00134">
    <property type="entry name" value="TRYPSIN_HIS"/>
    <property type="match status" value="1"/>
</dbReference>
<dbReference type="FunFam" id="2.40.10.10:FF:000028">
    <property type="entry name" value="Serine protease easter"/>
    <property type="match status" value="1"/>
</dbReference>
<dbReference type="InterPro" id="IPR009003">
    <property type="entry name" value="Peptidase_S1_PA"/>
</dbReference>
<dbReference type="InterPro" id="IPR018114">
    <property type="entry name" value="TRYPSIN_HIS"/>
</dbReference>
<evidence type="ECO:0000256" key="3">
    <source>
        <dbReference type="ARBA" id="ARBA00022801"/>
    </source>
</evidence>
<dbReference type="SMART" id="SM00020">
    <property type="entry name" value="Tryp_SPc"/>
    <property type="match status" value="1"/>
</dbReference>
<dbReference type="PRINTS" id="PR00722">
    <property type="entry name" value="CHYMOTRYPSIN"/>
</dbReference>
<dbReference type="Pfam" id="PF00089">
    <property type="entry name" value="Trypsin"/>
    <property type="match status" value="1"/>
</dbReference>
<evidence type="ECO:0000256" key="8">
    <source>
        <dbReference type="RuleBase" id="RU366078"/>
    </source>
</evidence>
<evidence type="ECO:0000259" key="9">
    <source>
        <dbReference type="PROSITE" id="PS50240"/>
    </source>
</evidence>
<dbReference type="SMART" id="SM00680">
    <property type="entry name" value="CLIP"/>
    <property type="match status" value="1"/>
</dbReference>
<keyword evidence="4 8" id="KW-0720">Serine protease</keyword>
<dbReference type="PANTHER" id="PTHR24252">
    <property type="entry name" value="ACROSIN-RELATED"/>
    <property type="match status" value="1"/>
</dbReference>
<dbReference type="EC" id="3.4.21.-" evidence="8"/>